<evidence type="ECO:0000256" key="1">
    <source>
        <dbReference type="SAM" id="MobiDB-lite"/>
    </source>
</evidence>
<organism evidence="2 3">
    <name type="scientific">Bacteroides uniformis</name>
    <dbReference type="NCBI Taxonomy" id="820"/>
    <lineage>
        <taxon>Bacteria</taxon>
        <taxon>Pseudomonadati</taxon>
        <taxon>Bacteroidota</taxon>
        <taxon>Bacteroidia</taxon>
        <taxon>Bacteroidales</taxon>
        <taxon>Bacteroidaceae</taxon>
        <taxon>Bacteroides</taxon>
    </lineage>
</organism>
<reference evidence="2" key="1">
    <citation type="submission" date="2022-01" db="EMBL/GenBank/DDBJ databases">
        <title>Novel bile acid biosynthetic pathways are enriched in the microbiome of centenarians.</title>
        <authorList>
            <person name="Sato Y."/>
            <person name="Atarashi K."/>
            <person name="Plichta R.D."/>
            <person name="Arai Y."/>
            <person name="Sasajima S."/>
            <person name="Kearney M.S."/>
            <person name="Suda W."/>
            <person name="Takeshita K."/>
            <person name="Sasaki T."/>
            <person name="Okamoto S."/>
            <person name="Skelly N.A."/>
            <person name="Okamura Y."/>
            <person name="Vlamakis H."/>
            <person name="Li Y."/>
            <person name="Tanoue T."/>
            <person name="Takei H."/>
            <person name="Nittono H."/>
            <person name="Narushima S."/>
            <person name="Irie J."/>
            <person name="Itoh H."/>
            <person name="Moriya K."/>
            <person name="Sugiura Y."/>
            <person name="Suematsu M."/>
            <person name="Moritoki N."/>
            <person name="Shibata S."/>
            <person name="Littman R.D."/>
            <person name="Fischbach A.M."/>
            <person name="Uwamino Y."/>
            <person name="Inoue T."/>
            <person name="Honda A."/>
            <person name="Hattori M."/>
            <person name="Murai T."/>
            <person name="Xavier J.R."/>
            <person name="Hirose N."/>
            <person name="Honda K."/>
        </authorList>
    </citation>
    <scope>NUCLEOTIDE SEQUENCE</scope>
    <source>
        <strain evidence="2">CE91-St12</strain>
    </source>
</reference>
<dbReference type="EMBL" id="BQNL01000001">
    <property type="protein sequence ID" value="GKH13595.1"/>
    <property type="molecule type" value="Genomic_DNA"/>
</dbReference>
<gene>
    <name evidence="2" type="ORF">CE91St12_18050</name>
</gene>
<accession>A0AA37NQZ6</accession>
<evidence type="ECO:0000313" key="2">
    <source>
        <dbReference type="EMBL" id="GKH13595.1"/>
    </source>
</evidence>
<dbReference type="AlphaFoldDB" id="A0AA37NQZ6"/>
<feature type="region of interest" description="Disordered" evidence="1">
    <location>
        <begin position="21"/>
        <end position="51"/>
    </location>
</feature>
<dbReference type="Pfam" id="PF11888">
    <property type="entry name" value="DUF3408"/>
    <property type="match status" value="1"/>
</dbReference>
<evidence type="ECO:0008006" key="4">
    <source>
        <dbReference type="Google" id="ProtNLM"/>
    </source>
</evidence>
<name>A0AA37NQZ6_BACUN</name>
<evidence type="ECO:0000313" key="3">
    <source>
        <dbReference type="Proteomes" id="UP001055048"/>
    </source>
</evidence>
<dbReference type="RefSeq" id="WP_132215913.1">
    <property type="nucleotide sequence ID" value="NZ_BQNL01000001.1"/>
</dbReference>
<sequence>MTKRGVFNVDEERLKEIMAHGTDAEGTPKHAPVTETEASVTARKDGGKRKEAVPALEERMKEYRNCFLSRKNSVHRKQTYICYETYRRLARILPLLSEGMTVPAFLDNVLDHHLAQYEEELDEMVRQGTINPR</sequence>
<proteinExistence type="predicted"/>
<protein>
    <recommendedName>
        <fullName evidence="4">DUF3408 domain-containing protein</fullName>
    </recommendedName>
</protein>
<dbReference type="Proteomes" id="UP001055048">
    <property type="component" value="Unassembled WGS sequence"/>
</dbReference>
<comment type="caution">
    <text evidence="2">The sequence shown here is derived from an EMBL/GenBank/DDBJ whole genome shotgun (WGS) entry which is preliminary data.</text>
</comment>
<dbReference type="InterPro" id="IPR021823">
    <property type="entry name" value="DUF3408"/>
</dbReference>
<feature type="compositionally biased region" description="Basic and acidic residues" evidence="1">
    <location>
        <begin position="42"/>
        <end position="51"/>
    </location>
</feature>